<organism evidence="2 3">
    <name type="scientific">Kosakonia pseudosacchari</name>
    <dbReference type="NCBI Taxonomy" id="1646340"/>
    <lineage>
        <taxon>Bacteria</taxon>
        <taxon>Pseudomonadati</taxon>
        <taxon>Pseudomonadota</taxon>
        <taxon>Gammaproteobacteria</taxon>
        <taxon>Enterobacterales</taxon>
        <taxon>Enterobacteriaceae</taxon>
        <taxon>Kosakonia</taxon>
    </lineage>
</organism>
<protein>
    <recommendedName>
        <fullName evidence="1">Phage conserved hypothetical protein C-terminal domain-containing protein</fullName>
    </recommendedName>
</protein>
<evidence type="ECO:0000313" key="2">
    <source>
        <dbReference type="EMBL" id="PDO83378.1"/>
    </source>
</evidence>
<dbReference type="InterPro" id="IPR011741">
    <property type="entry name" value="Phg_2220_C"/>
</dbReference>
<proteinExistence type="predicted"/>
<keyword evidence="3" id="KW-1185">Reference proteome</keyword>
<dbReference type="Pfam" id="PF09524">
    <property type="entry name" value="Phg_2220_C"/>
    <property type="match status" value="1"/>
</dbReference>
<accession>A0ABX4IJM3</accession>
<comment type="caution">
    <text evidence="2">The sequence shown here is derived from an EMBL/GenBank/DDBJ whole genome shotgun (WGS) entry which is preliminary data.</text>
</comment>
<dbReference type="RefSeq" id="WP_097401839.1">
    <property type="nucleotide sequence ID" value="NZ_NITV01000013.1"/>
</dbReference>
<name>A0ABX4IJM3_9ENTR</name>
<feature type="domain" description="Phage conserved hypothetical protein C-terminal" evidence="1">
    <location>
        <begin position="213"/>
        <end position="285"/>
    </location>
</feature>
<evidence type="ECO:0000313" key="3">
    <source>
        <dbReference type="Proteomes" id="UP000219642"/>
    </source>
</evidence>
<gene>
    <name evidence="2" type="ORF">BK796_20615</name>
</gene>
<evidence type="ECO:0000259" key="1">
    <source>
        <dbReference type="Pfam" id="PF09524"/>
    </source>
</evidence>
<reference evidence="2 3" key="1">
    <citation type="submission" date="2017-06" db="EMBL/GenBank/DDBJ databases">
        <title>Draft genome sequence of nitrogen-fixing Kosakonia pseudosacchari strain NN143 isolated from sugarcane roots.</title>
        <authorList>
            <person name="Li Y."/>
            <person name="Li S."/>
            <person name="Lin L."/>
            <person name="Wu X."/>
            <person name="Yang L."/>
            <person name="Li Y."/>
            <person name="An Q."/>
        </authorList>
    </citation>
    <scope>NUCLEOTIDE SEQUENCE [LARGE SCALE GENOMIC DNA]</scope>
    <source>
        <strain evidence="2 3">NN143</strain>
    </source>
</reference>
<sequence>MGNLIKLLDRPVAYQPAFAMLRAGKVKAGPVAAVFLSQLVYWHNRMDGAWIYKTQADITTETSLTRDEQETARKRLIAIGVLEEQLRGVPATMHYRVNSERLEALLLEYVESPVKKETKQKTRMGNYQNVETPQTGMGHSHKQECGVTTNKNAEIPQTSMWQPNKQACGEATDFLTGDYTESTQESTQDNKSSCPVAAQPDVAVMITDQAKQVLTHLNQKTGSRYQVSKTSMEHIRARLGEGFSTEDLTLVVDYATAKWGQDLQMVEYLRPTTLFLPTKFPGYLQGATKWAEAGRPERLNGRWVNISAGHGASFQNVDYSLPENAGFRT</sequence>
<dbReference type="EMBL" id="NITV01000013">
    <property type="protein sequence ID" value="PDO83378.1"/>
    <property type="molecule type" value="Genomic_DNA"/>
</dbReference>
<dbReference type="Proteomes" id="UP000219642">
    <property type="component" value="Unassembled WGS sequence"/>
</dbReference>